<keyword evidence="2" id="KW-1185">Reference proteome</keyword>
<sequence>MVRSSKLPLILSATEFRFSGVSSGLDGLSAPEMLGIQMNSLHVKVSMLLLMWLRLWARFLVMYRRRSSAGTEGTGQDNGQHEPYFGLLELFWSVTKINQARAIACLAAKWHICATIDTFESSESESPRTRIPYPRAPFLYSHAYFQNGFHKNLILIGF</sequence>
<reference evidence="1 2" key="1">
    <citation type="journal article" date="2023" name="Hortic Res">
        <title>The complete reference genome for grapevine (Vitis vinifera L.) genetics and breeding.</title>
        <authorList>
            <person name="Shi X."/>
            <person name="Cao S."/>
            <person name="Wang X."/>
            <person name="Huang S."/>
            <person name="Wang Y."/>
            <person name="Liu Z."/>
            <person name="Liu W."/>
            <person name="Leng X."/>
            <person name="Peng Y."/>
            <person name="Wang N."/>
            <person name="Wang Y."/>
            <person name="Ma Z."/>
            <person name="Xu X."/>
            <person name="Zhang F."/>
            <person name="Xue H."/>
            <person name="Zhong H."/>
            <person name="Wang Y."/>
            <person name="Zhang K."/>
            <person name="Velt A."/>
            <person name="Avia K."/>
            <person name="Holtgrawe D."/>
            <person name="Grimplet J."/>
            <person name="Matus J.T."/>
            <person name="Ware D."/>
            <person name="Wu X."/>
            <person name="Wang H."/>
            <person name="Liu C."/>
            <person name="Fang Y."/>
            <person name="Rustenholz C."/>
            <person name="Cheng Z."/>
            <person name="Xiao H."/>
            <person name="Zhou Y."/>
        </authorList>
    </citation>
    <scope>NUCLEOTIDE SEQUENCE [LARGE SCALE GENOMIC DNA]</scope>
    <source>
        <strain evidence="2">cv. Pinot noir / PN40024</strain>
        <tissue evidence="1">Leaf</tissue>
    </source>
</reference>
<protein>
    <submittedName>
        <fullName evidence="1">Uncharacterized protein</fullName>
    </submittedName>
</protein>
<gene>
    <name evidence="1" type="ORF">VitviT2T_016017</name>
</gene>
<organism evidence="1 2">
    <name type="scientific">Vitis vinifera</name>
    <name type="common">Grape</name>
    <dbReference type="NCBI Taxonomy" id="29760"/>
    <lineage>
        <taxon>Eukaryota</taxon>
        <taxon>Viridiplantae</taxon>
        <taxon>Streptophyta</taxon>
        <taxon>Embryophyta</taxon>
        <taxon>Tracheophyta</taxon>
        <taxon>Spermatophyta</taxon>
        <taxon>Magnoliopsida</taxon>
        <taxon>eudicotyledons</taxon>
        <taxon>Gunneridae</taxon>
        <taxon>Pentapetalae</taxon>
        <taxon>rosids</taxon>
        <taxon>Vitales</taxon>
        <taxon>Vitaceae</taxon>
        <taxon>Viteae</taxon>
        <taxon>Vitis</taxon>
    </lineage>
</organism>
<evidence type="ECO:0000313" key="2">
    <source>
        <dbReference type="Proteomes" id="UP001227230"/>
    </source>
</evidence>
<name>A0ABY9CQD4_VITVI</name>
<dbReference type="EMBL" id="CP126657">
    <property type="protein sequence ID" value="WJZ97412.1"/>
    <property type="molecule type" value="Genomic_DNA"/>
</dbReference>
<dbReference type="Proteomes" id="UP001227230">
    <property type="component" value="Chromosome 10"/>
</dbReference>
<accession>A0ABY9CQD4</accession>
<dbReference type="Pfam" id="PF12056">
    <property type="entry name" value="DUF3537"/>
    <property type="match status" value="1"/>
</dbReference>
<proteinExistence type="predicted"/>
<evidence type="ECO:0000313" key="1">
    <source>
        <dbReference type="EMBL" id="WJZ97412.1"/>
    </source>
</evidence>
<dbReference type="InterPro" id="IPR021924">
    <property type="entry name" value="DUF3537"/>
</dbReference>